<dbReference type="GO" id="GO:0008360">
    <property type="term" value="P:regulation of cell shape"/>
    <property type="evidence" value="ECO:0007669"/>
    <property type="project" value="UniProtKB-KW"/>
</dbReference>
<sequence>MKVGIIMGGVSTERDVSLMTGQEMMKHLTGKYEAVPIVLNSKAELIDKVTGIDIALLALHGAFGEDGTVQGTLDTLGIPYTGGGILSSSLCMNKLLTKKLVKFEGFATADWLMLRSNSAYDIDRIEQELGFPLVIKPNAGGSSIGVQLVHNRDALVAALEEAFQYDSEVLIEQYIQGEEITCSILDGAMLPILSIKPKGEFFDYTSKYEDGGADEVVIELPEQVMQQVSRTALGVYEAAQCSVYARIDMILHQGTPYVIEVNTLPGLTKNSLLPKSAQAAGISYGELLHRIIEISLQERTYMNGNAAVVNS</sequence>
<dbReference type="NCBIfam" id="NF002378">
    <property type="entry name" value="PRK01372.1"/>
    <property type="match status" value="1"/>
</dbReference>
<evidence type="ECO:0000313" key="15">
    <source>
        <dbReference type="EMBL" id="SYX83458.1"/>
    </source>
</evidence>
<evidence type="ECO:0000256" key="5">
    <source>
        <dbReference type="ARBA" id="ARBA00022741"/>
    </source>
</evidence>
<evidence type="ECO:0000256" key="11">
    <source>
        <dbReference type="PIRSR" id="PIRSR039102-1"/>
    </source>
</evidence>
<dbReference type="NCBIfam" id="TIGR01205">
    <property type="entry name" value="D_ala_D_alaTIGR"/>
    <property type="match status" value="1"/>
</dbReference>
<evidence type="ECO:0000256" key="10">
    <source>
        <dbReference type="HAMAP-Rule" id="MF_00047"/>
    </source>
</evidence>
<dbReference type="GO" id="GO:0046872">
    <property type="term" value="F:metal ion binding"/>
    <property type="evidence" value="ECO:0007669"/>
    <property type="project" value="UniProtKB-KW"/>
</dbReference>
<reference evidence="16" key="1">
    <citation type="submission" date="2018-08" db="EMBL/GenBank/DDBJ databases">
        <authorList>
            <person name="Chevrot R."/>
        </authorList>
    </citation>
    <scope>NUCLEOTIDE SEQUENCE [LARGE SCALE GENOMIC DNA]</scope>
</reference>
<evidence type="ECO:0000256" key="9">
    <source>
        <dbReference type="ARBA" id="ARBA00023316"/>
    </source>
</evidence>
<dbReference type="InterPro" id="IPR011761">
    <property type="entry name" value="ATP-grasp"/>
</dbReference>
<dbReference type="InterPro" id="IPR011127">
    <property type="entry name" value="Dala_Dala_lig_N"/>
</dbReference>
<dbReference type="Gene3D" id="3.40.50.20">
    <property type="match status" value="1"/>
</dbReference>
<dbReference type="Gene3D" id="3.30.1490.20">
    <property type="entry name" value="ATP-grasp fold, A domain"/>
    <property type="match status" value="1"/>
</dbReference>
<keyword evidence="6 13" id="KW-0067">ATP-binding</keyword>
<dbReference type="InterPro" id="IPR013815">
    <property type="entry name" value="ATP_grasp_subdomain_1"/>
</dbReference>
<dbReference type="GO" id="GO:0009252">
    <property type="term" value="P:peptidoglycan biosynthetic process"/>
    <property type="evidence" value="ECO:0007669"/>
    <property type="project" value="UniProtKB-UniRule"/>
</dbReference>
<dbReference type="Proteomes" id="UP000304148">
    <property type="component" value="Chromosome"/>
</dbReference>
<evidence type="ECO:0000256" key="1">
    <source>
        <dbReference type="ARBA" id="ARBA00004496"/>
    </source>
</evidence>
<keyword evidence="8 10" id="KW-0573">Peptidoglycan synthesis</keyword>
<organism evidence="15 16">
    <name type="scientific">Paenibacillus alvei</name>
    <name type="common">Bacillus alvei</name>
    <dbReference type="NCBI Taxonomy" id="44250"/>
    <lineage>
        <taxon>Bacteria</taxon>
        <taxon>Bacillati</taxon>
        <taxon>Bacillota</taxon>
        <taxon>Bacilli</taxon>
        <taxon>Bacillales</taxon>
        <taxon>Paenibacillaceae</taxon>
        <taxon>Paenibacillus</taxon>
    </lineage>
</organism>
<dbReference type="RefSeq" id="WP_138185548.1">
    <property type="nucleotide sequence ID" value="NZ_LS992241.1"/>
</dbReference>
<protein>
    <recommendedName>
        <fullName evidence="10">D-alanine--D-alanine ligase</fullName>
        <ecNumber evidence="10">6.3.2.4</ecNumber>
    </recommendedName>
    <alternativeName>
        <fullName evidence="10">D-Ala-D-Ala ligase</fullName>
    </alternativeName>
    <alternativeName>
        <fullName evidence="10">D-alanylalanine synthetase</fullName>
    </alternativeName>
</protein>
<dbReference type="GO" id="GO:0071555">
    <property type="term" value="P:cell wall organization"/>
    <property type="evidence" value="ECO:0007669"/>
    <property type="project" value="UniProtKB-KW"/>
</dbReference>
<comment type="pathway">
    <text evidence="10">Cell wall biogenesis; peptidoglycan biosynthesis.</text>
</comment>
<dbReference type="EC" id="6.3.2.4" evidence="10"/>
<evidence type="ECO:0000256" key="7">
    <source>
        <dbReference type="ARBA" id="ARBA00022960"/>
    </source>
</evidence>
<feature type="domain" description="ATP-grasp" evidence="14">
    <location>
        <begin position="98"/>
        <end position="293"/>
    </location>
</feature>
<comment type="similarity">
    <text evidence="2 10">Belongs to the D-alanine--D-alanine ligase family.</text>
</comment>
<keyword evidence="12" id="KW-0460">Magnesium</keyword>
<comment type="cofactor">
    <cofactor evidence="12">
        <name>Mg(2+)</name>
        <dbReference type="ChEBI" id="CHEBI:18420"/>
    </cofactor>
    <cofactor evidence="12">
        <name>Mn(2+)</name>
        <dbReference type="ChEBI" id="CHEBI:29035"/>
    </cofactor>
    <text evidence="12">Binds 2 magnesium or manganese ions per subunit.</text>
</comment>
<evidence type="ECO:0000256" key="8">
    <source>
        <dbReference type="ARBA" id="ARBA00022984"/>
    </source>
</evidence>
<dbReference type="PROSITE" id="PS50975">
    <property type="entry name" value="ATP_GRASP"/>
    <property type="match status" value="1"/>
</dbReference>
<dbReference type="SUPFAM" id="SSF52440">
    <property type="entry name" value="PreATP-grasp domain"/>
    <property type="match status" value="1"/>
</dbReference>
<dbReference type="SUPFAM" id="SSF56059">
    <property type="entry name" value="Glutathione synthetase ATP-binding domain-like"/>
    <property type="match status" value="1"/>
</dbReference>
<keyword evidence="5 13" id="KW-0547">Nucleotide-binding</keyword>
<dbReference type="Gene3D" id="3.30.470.20">
    <property type="entry name" value="ATP-grasp fold, B domain"/>
    <property type="match status" value="1"/>
</dbReference>
<feature type="binding site" evidence="12">
    <location>
        <position position="260"/>
    </location>
    <ligand>
        <name>Mg(2+)</name>
        <dbReference type="ChEBI" id="CHEBI:18420"/>
        <label>2</label>
    </ligand>
</feature>
<evidence type="ECO:0000256" key="12">
    <source>
        <dbReference type="PIRSR" id="PIRSR039102-3"/>
    </source>
</evidence>
<keyword evidence="7 10" id="KW-0133">Cell shape</keyword>
<dbReference type="EMBL" id="LS992241">
    <property type="protein sequence ID" value="SYX83458.1"/>
    <property type="molecule type" value="Genomic_DNA"/>
</dbReference>
<evidence type="ECO:0000256" key="3">
    <source>
        <dbReference type="ARBA" id="ARBA00022490"/>
    </source>
</evidence>
<evidence type="ECO:0000259" key="14">
    <source>
        <dbReference type="PROSITE" id="PS50975"/>
    </source>
</evidence>
<keyword evidence="12" id="KW-0464">Manganese</keyword>
<feature type="binding site" evidence="12">
    <location>
        <position position="262"/>
    </location>
    <ligand>
        <name>Mg(2+)</name>
        <dbReference type="ChEBI" id="CHEBI:18420"/>
        <label>2</label>
    </ligand>
</feature>
<evidence type="ECO:0000256" key="4">
    <source>
        <dbReference type="ARBA" id="ARBA00022598"/>
    </source>
</evidence>
<dbReference type="PROSITE" id="PS00844">
    <property type="entry name" value="DALA_DALA_LIGASE_2"/>
    <property type="match status" value="1"/>
</dbReference>
<dbReference type="Pfam" id="PF01820">
    <property type="entry name" value="Dala_Dala_lig_N"/>
    <property type="match status" value="1"/>
</dbReference>
<dbReference type="HAMAP" id="MF_00047">
    <property type="entry name" value="Dala_Dala_lig"/>
    <property type="match status" value="1"/>
</dbReference>
<evidence type="ECO:0000256" key="2">
    <source>
        <dbReference type="ARBA" id="ARBA00010871"/>
    </source>
</evidence>
<proteinExistence type="inferred from homology"/>
<accession>A0A383R934</accession>
<dbReference type="Pfam" id="PF07478">
    <property type="entry name" value="Dala_Dala_lig_C"/>
    <property type="match status" value="1"/>
</dbReference>
<dbReference type="GO" id="GO:0005524">
    <property type="term" value="F:ATP binding"/>
    <property type="evidence" value="ECO:0007669"/>
    <property type="project" value="UniProtKB-UniRule"/>
</dbReference>
<keyword evidence="3 10" id="KW-0963">Cytoplasm</keyword>
<comment type="catalytic activity">
    <reaction evidence="10">
        <text>2 D-alanine + ATP = D-alanyl-D-alanine + ADP + phosphate + H(+)</text>
        <dbReference type="Rhea" id="RHEA:11224"/>
        <dbReference type="ChEBI" id="CHEBI:15378"/>
        <dbReference type="ChEBI" id="CHEBI:30616"/>
        <dbReference type="ChEBI" id="CHEBI:43474"/>
        <dbReference type="ChEBI" id="CHEBI:57416"/>
        <dbReference type="ChEBI" id="CHEBI:57822"/>
        <dbReference type="ChEBI" id="CHEBI:456216"/>
        <dbReference type="EC" id="6.3.2.4"/>
    </reaction>
</comment>
<dbReference type="InterPro" id="IPR016185">
    <property type="entry name" value="PreATP-grasp_dom_sf"/>
</dbReference>
<dbReference type="UniPathway" id="UPA00219"/>
<dbReference type="InterPro" id="IPR011095">
    <property type="entry name" value="Dala_Dala_lig_C"/>
</dbReference>
<feature type="active site" evidence="11">
    <location>
        <position position="271"/>
    </location>
</feature>
<evidence type="ECO:0000313" key="16">
    <source>
        <dbReference type="Proteomes" id="UP000304148"/>
    </source>
</evidence>
<dbReference type="PANTHER" id="PTHR23132">
    <property type="entry name" value="D-ALANINE--D-ALANINE LIGASE"/>
    <property type="match status" value="1"/>
</dbReference>
<keyword evidence="9 10" id="KW-0961">Cell wall biogenesis/degradation</keyword>
<feature type="binding site" evidence="12">
    <location>
        <position position="248"/>
    </location>
    <ligand>
        <name>Mg(2+)</name>
        <dbReference type="ChEBI" id="CHEBI:18420"/>
        <label>1</label>
    </ligand>
</feature>
<feature type="active site" evidence="11">
    <location>
        <position position="142"/>
    </location>
</feature>
<dbReference type="GO" id="GO:0008716">
    <property type="term" value="F:D-alanine-D-alanine ligase activity"/>
    <property type="evidence" value="ECO:0007669"/>
    <property type="project" value="UniProtKB-UniRule"/>
</dbReference>
<comment type="subcellular location">
    <subcellularLocation>
        <location evidence="1 10">Cytoplasm</location>
    </subcellularLocation>
</comment>
<dbReference type="InterPro" id="IPR005905">
    <property type="entry name" value="D_ala_D_ala"/>
</dbReference>
<dbReference type="PANTHER" id="PTHR23132:SF23">
    <property type="entry name" value="D-ALANINE--D-ALANINE LIGASE B"/>
    <property type="match status" value="1"/>
</dbReference>
<dbReference type="InterPro" id="IPR000291">
    <property type="entry name" value="D-Ala_lig_Van_CS"/>
</dbReference>
<dbReference type="PROSITE" id="PS00843">
    <property type="entry name" value="DALA_DALA_LIGASE_1"/>
    <property type="match status" value="1"/>
</dbReference>
<keyword evidence="4 10" id="KW-0436">Ligase</keyword>
<feature type="active site" evidence="11">
    <location>
        <position position="13"/>
    </location>
</feature>
<keyword evidence="12" id="KW-0479">Metal-binding</keyword>
<dbReference type="PIRSF" id="PIRSF039102">
    <property type="entry name" value="Ddl/VanB"/>
    <property type="match status" value="1"/>
</dbReference>
<dbReference type="GO" id="GO:0005737">
    <property type="term" value="C:cytoplasm"/>
    <property type="evidence" value="ECO:0007669"/>
    <property type="project" value="UniProtKB-SubCell"/>
</dbReference>
<gene>
    <name evidence="10 15" type="primary">ddl</name>
    <name evidence="15" type="ORF">PBLR_11880</name>
</gene>
<dbReference type="AlphaFoldDB" id="A0A383R934"/>
<evidence type="ECO:0000256" key="6">
    <source>
        <dbReference type="ARBA" id="ARBA00022840"/>
    </source>
</evidence>
<feature type="binding site" evidence="12">
    <location>
        <position position="260"/>
    </location>
    <ligand>
        <name>Mg(2+)</name>
        <dbReference type="ChEBI" id="CHEBI:18420"/>
        <label>1</label>
    </ligand>
</feature>
<evidence type="ECO:0000256" key="13">
    <source>
        <dbReference type="PROSITE-ProRule" id="PRU00409"/>
    </source>
</evidence>
<name>A0A383R934_PAEAL</name>
<comment type="function">
    <text evidence="10">Cell wall formation.</text>
</comment>